<keyword evidence="3" id="KW-0472">Membrane</keyword>
<evidence type="ECO:0000256" key="3">
    <source>
        <dbReference type="SAM" id="Phobius"/>
    </source>
</evidence>
<dbReference type="Proteomes" id="UP000447434">
    <property type="component" value="Chromosome 10"/>
</dbReference>
<dbReference type="AlphaFoldDB" id="A0A6A4PUJ2"/>
<comment type="similarity">
    <text evidence="1">Belongs to the ABI family.</text>
</comment>
<accession>A0A6A4PUJ2</accession>
<comment type="caution">
    <text evidence="4">The sequence shown here is derived from an EMBL/GenBank/DDBJ whole genome shotgun (WGS) entry which is preliminary data.</text>
</comment>
<reference evidence="5" key="1">
    <citation type="journal article" date="2020" name="Nat. Commun.">
        <title>Genome sequence of the cluster root forming white lupin.</title>
        <authorList>
            <person name="Hufnagel B."/>
            <person name="Marques A."/>
            <person name="Soriano A."/>
            <person name="Marques L."/>
            <person name="Divol F."/>
            <person name="Doumas P."/>
            <person name="Sallet E."/>
            <person name="Mancinotti D."/>
            <person name="Carrere S."/>
            <person name="Marande W."/>
            <person name="Arribat S."/>
            <person name="Keller J."/>
            <person name="Huneau C."/>
            <person name="Blein T."/>
            <person name="Aime D."/>
            <person name="Laguerre M."/>
            <person name="Taylor J."/>
            <person name="Schubert V."/>
            <person name="Nelson M."/>
            <person name="Geu-Flores F."/>
            <person name="Crespi M."/>
            <person name="Gallardo-Guerrero K."/>
            <person name="Delaux P.-M."/>
            <person name="Salse J."/>
            <person name="Berges H."/>
            <person name="Guyot R."/>
            <person name="Gouzy J."/>
            <person name="Peret B."/>
        </authorList>
    </citation>
    <scope>NUCLEOTIDE SEQUENCE [LARGE SCALE GENOMIC DNA]</scope>
    <source>
        <strain evidence="5">cv. Amiga</strain>
    </source>
</reference>
<feature type="transmembrane region" description="Helical" evidence="3">
    <location>
        <begin position="12"/>
        <end position="33"/>
    </location>
</feature>
<dbReference type="Gene3D" id="6.10.140.1620">
    <property type="match status" value="1"/>
</dbReference>
<dbReference type="InterPro" id="IPR028457">
    <property type="entry name" value="ABI"/>
</dbReference>
<evidence type="ECO:0000313" key="4">
    <source>
        <dbReference type="EMBL" id="KAE9605365.1"/>
    </source>
</evidence>
<gene>
    <name evidence="4" type="ORF">Lalb_Chr10g0096551</name>
</gene>
<keyword evidence="3" id="KW-0812">Transmembrane</keyword>
<sequence>MKSFITVTRDIIIYFISGKIKSYSLYLLFPLIFSSTKQLTIPLFLSSFSFSSSSFSTISFFLISSQQPTKEGYIFTIKFSFLSLKFIHSLLIISNNTNNSNSVMNFDEVSLERSKTFINSLQELKNLRSQLYSAAEYCEKSYLHTEQKQMVLDNLRDYAVRALVNAVDHLGTVAYKLTDLLEQQTSDVSTMVLKVSTVNQKLLTCKIFMDKEGLRQQQLLAFIPRHHKHYILPNSVNKKVHFSPHIQTDARQSPFQTKTRFQSSGTHASKTLSWHLASETKSTLKGIPHASPSIENPNFSAKASEVFHLLDNDKTTWMKSSPAQSQLPNGVPTSSIAMQTFGGTQRNALEGSKPLTAFRSFDNQNRRETLQVPARSKSVLSAFFAKQKTPKLRAGSVS</sequence>
<dbReference type="EMBL" id="WOCE01000010">
    <property type="protein sequence ID" value="KAE9605365.1"/>
    <property type="molecule type" value="Genomic_DNA"/>
</dbReference>
<evidence type="ECO:0000256" key="2">
    <source>
        <dbReference type="ARBA" id="ARBA00025223"/>
    </source>
</evidence>
<proteinExistence type="inferred from homology"/>
<protein>
    <submittedName>
        <fullName evidence="4">Putative ABI family protein</fullName>
    </submittedName>
</protein>
<name>A0A6A4PUJ2_LUPAL</name>
<evidence type="ECO:0000313" key="5">
    <source>
        <dbReference type="Proteomes" id="UP000447434"/>
    </source>
</evidence>
<comment type="function">
    <text evidence="2">Involved in regulation of actin and microtubule organization. Part of a WAVE complex that activates the Arp2/3 complex.</text>
</comment>
<feature type="transmembrane region" description="Helical" evidence="3">
    <location>
        <begin position="75"/>
        <end position="93"/>
    </location>
</feature>
<organism evidence="4 5">
    <name type="scientific">Lupinus albus</name>
    <name type="common">White lupine</name>
    <name type="synonym">Lupinus termis</name>
    <dbReference type="NCBI Taxonomy" id="3870"/>
    <lineage>
        <taxon>Eukaryota</taxon>
        <taxon>Viridiplantae</taxon>
        <taxon>Streptophyta</taxon>
        <taxon>Embryophyta</taxon>
        <taxon>Tracheophyta</taxon>
        <taxon>Spermatophyta</taxon>
        <taxon>Magnoliopsida</taxon>
        <taxon>eudicotyledons</taxon>
        <taxon>Gunneridae</taxon>
        <taxon>Pentapetalae</taxon>
        <taxon>rosids</taxon>
        <taxon>fabids</taxon>
        <taxon>Fabales</taxon>
        <taxon>Fabaceae</taxon>
        <taxon>Papilionoideae</taxon>
        <taxon>50 kb inversion clade</taxon>
        <taxon>genistoids sensu lato</taxon>
        <taxon>core genistoids</taxon>
        <taxon>Genisteae</taxon>
        <taxon>Lupinus</taxon>
    </lineage>
</organism>
<evidence type="ECO:0000256" key="1">
    <source>
        <dbReference type="ARBA" id="ARBA00010020"/>
    </source>
</evidence>
<dbReference type="OrthoDB" id="5971719at2759"/>
<feature type="transmembrane region" description="Helical" evidence="3">
    <location>
        <begin position="39"/>
        <end position="63"/>
    </location>
</feature>
<keyword evidence="3" id="KW-1133">Transmembrane helix</keyword>
<keyword evidence="5" id="KW-1185">Reference proteome</keyword>
<dbReference type="PANTHER" id="PTHR10460">
    <property type="entry name" value="ABL INTERACTOR FAMILY MEMBER"/>
    <property type="match status" value="1"/>
</dbReference>
<dbReference type="PANTHER" id="PTHR10460:SF0">
    <property type="entry name" value="ABELSON INTERACTING PROTEIN, ISOFORM D"/>
    <property type="match status" value="1"/>
</dbReference>